<evidence type="ECO:0000313" key="1">
    <source>
        <dbReference type="EMBL" id="KAJ8124616.1"/>
    </source>
</evidence>
<dbReference type="Proteomes" id="UP001153332">
    <property type="component" value="Unassembled WGS sequence"/>
</dbReference>
<organism evidence="1 2">
    <name type="scientific">Lasiodiplodia mahajangana</name>
    <dbReference type="NCBI Taxonomy" id="1108764"/>
    <lineage>
        <taxon>Eukaryota</taxon>
        <taxon>Fungi</taxon>
        <taxon>Dikarya</taxon>
        <taxon>Ascomycota</taxon>
        <taxon>Pezizomycotina</taxon>
        <taxon>Dothideomycetes</taxon>
        <taxon>Dothideomycetes incertae sedis</taxon>
        <taxon>Botryosphaeriales</taxon>
        <taxon>Botryosphaeriaceae</taxon>
        <taxon>Lasiodiplodia</taxon>
    </lineage>
</organism>
<accession>A0ACC2JB04</accession>
<comment type="caution">
    <text evidence="1">The sequence shown here is derived from an EMBL/GenBank/DDBJ whole genome shotgun (WGS) entry which is preliminary data.</text>
</comment>
<keyword evidence="2" id="KW-1185">Reference proteome</keyword>
<name>A0ACC2JB04_9PEZI</name>
<proteinExistence type="predicted"/>
<protein>
    <submittedName>
        <fullName evidence="1">Uncharacterized protein</fullName>
    </submittedName>
</protein>
<gene>
    <name evidence="1" type="ORF">O1611_g9024</name>
</gene>
<reference evidence="1" key="1">
    <citation type="submission" date="2022-12" db="EMBL/GenBank/DDBJ databases">
        <title>Genome Sequence of Lasiodiplodia mahajangana.</title>
        <authorList>
            <person name="Buettner E."/>
        </authorList>
    </citation>
    <scope>NUCLEOTIDE SEQUENCE</scope>
    <source>
        <strain evidence="1">VT137</strain>
    </source>
</reference>
<dbReference type="EMBL" id="JAPUUL010002890">
    <property type="protein sequence ID" value="KAJ8124616.1"/>
    <property type="molecule type" value="Genomic_DNA"/>
</dbReference>
<sequence length="403" mass="45112">MPSEMDIALAKVRELLPTMAGESRTSLTAELHGLANSLETPDDTIHRYGAMNLQTAVVKIGLDLGLFKLLVNHGEPIGVDDMSLAIAAETALLARILKYLAAIGAIDEIASDRYGANHITNNLSEKVAEVGIRHYFATAAPQYQTLPGFLKRIGYKNPTDALHTAFQDAFKTDVHQFSWFSQHPENLAYFNEFMALRRKPEVSWLTVYPVQEQVRGWDRERPVYVNMGGGIGHQCAEFLERYPQVPGRVILQDLPHSIAKALPTPRVENMAHDFFSPQPIKGAKFYFLRGVCHNHPVDKVKKLLENIKQAMEPDSIILLDEWILPDTRANINAVSMDITMLTAFAGGERTERQWQSIIDEVGLELIKTYELLAGPSSFSDLFPLVARPYLTSNDITFYDCVAT</sequence>
<evidence type="ECO:0000313" key="2">
    <source>
        <dbReference type="Proteomes" id="UP001153332"/>
    </source>
</evidence>